<reference evidence="1" key="1">
    <citation type="submission" date="2020-05" db="EMBL/GenBank/DDBJ databases">
        <title>Large-scale comparative analyses of tick genomes elucidate their genetic diversity and vector capacities.</title>
        <authorList>
            <person name="Jia N."/>
            <person name="Wang J."/>
            <person name="Shi W."/>
            <person name="Du L."/>
            <person name="Sun Y."/>
            <person name="Zhan W."/>
            <person name="Jiang J."/>
            <person name="Wang Q."/>
            <person name="Zhang B."/>
            <person name="Ji P."/>
            <person name="Sakyi L.B."/>
            <person name="Cui X."/>
            <person name="Yuan T."/>
            <person name="Jiang B."/>
            <person name="Yang W."/>
            <person name="Lam T.T.-Y."/>
            <person name="Chang Q."/>
            <person name="Ding S."/>
            <person name="Wang X."/>
            <person name="Zhu J."/>
            <person name="Ruan X."/>
            <person name="Zhao L."/>
            <person name="Wei J."/>
            <person name="Que T."/>
            <person name="Du C."/>
            <person name="Cheng J."/>
            <person name="Dai P."/>
            <person name="Han X."/>
            <person name="Huang E."/>
            <person name="Gao Y."/>
            <person name="Liu J."/>
            <person name="Shao H."/>
            <person name="Ye R."/>
            <person name="Li L."/>
            <person name="Wei W."/>
            <person name="Wang X."/>
            <person name="Wang C."/>
            <person name="Yang T."/>
            <person name="Huo Q."/>
            <person name="Li W."/>
            <person name="Guo W."/>
            <person name="Chen H."/>
            <person name="Zhou L."/>
            <person name="Ni X."/>
            <person name="Tian J."/>
            <person name="Zhou Y."/>
            <person name="Sheng Y."/>
            <person name="Liu T."/>
            <person name="Pan Y."/>
            <person name="Xia L."/>
            <person name="Li J."/>
            <person name="Zhao F."/>
            <person name="Cao W."/>
        </authorList>
    </citation>
    <scope>NUCLEOTIDE SEQUENCE</scope>
    <source>
        <strain evidence="1">Hyas-2018</strain>
    </source>
</reference>
<organism evidence="1 2">
    <name type="scientific">Hyalomma asiaticum</name>
    <name type="common">Tick</name>
    <dbReference type="NCBI Taxonomy" id="266040"/>
    <lineage>
        <taxon>Eukaryota</taxon>
        <taxon>Metazoa</taxon>
        <taxon>Ecdysozoa</taxon>
        <taxon>Arthropoda</taxon>
        <taxon>Chelicerata</taxon>
        <taxon>Arachnida</taxon>
        <taxon>Acari</taxon>
        <taxon>Parasitiformes</taxon>
        <taxon>Ixodida</taxon>
        <taxon>Ixodoidea</taxon>
        <taxon>Ixodidae</taxon>
        <taxon>Hyalomminae</taxon>
        <taxon>Hyalomma</taxon>
    </lineage>
</organism>
<dbReference type="EMBL" id="CM023490">
    <property type="protein sequence ID" value="KAH6943520.1"/>
    <property type="molecule type" value="Genomic_DNA"/>
</dbReference>
<gene>
    <name evidence="1" type="ORF">HPB50_022731</name>
</gene>
<comment type="caution">
    <text evidence="1">The sequence shown here is derived from an EMBL/GenBank/DDBJ whole genome shotgun (WGS) entry which is preliminary data.</text>
</comment>
<name>A0ACB7T947_HYAAI</name>
<proteinExistence type="predicted"/>
<accession>A0ACB7T947</accession>
<evidence type="ECO:0000313" key="1">
    <source>
        <dbReference type="EMBL" id="KAH6943520.1"/>
    </source>
</evidence>
<sequence>MHPRPRIGASSPEHQRVAPNELTPVHQRSSRRLYEMHNALKPAQTPGLNDACQHRLTAFHLTWCTKPSEGVTLPGRIQGGLKRAALLELGRKEEKKKARACVLVSEVAGDDCATRSSGNF</sequence>
<evidence type="ECO:0000313" key="2">
    <source>
        <dbReference type="Proteomes" id="UP000821845"/>
    </source>
</evidence>
<dbReference type="Proteomes" id="UP000821845">
    <property type="component" value="Chromosome 10"/>
</dbReference>
<protein>
    <submittedName>
        <fullName evidence="1">Uncharacterized protein</fullName>
    </submittedName>
</protein>
<keyword evidence="2" id="KW-1185">Reference proteome</keyword>